<dbReference type="PROSITE" id="PS51257">
    <property type="entry name" value="PROKAR_LIPOPROTEIN"/>
    <property type="match status" value="1"/>
</dbReference>
<gene>
    <name evidence="1" type="ORF">LAX5112_03843</name>
</gene>
<accession>A0A0M7AIY3</accession>
<sequence>MFDRSGEMRLSSLGLLLILAACVMTLFIQPSPQYQVDPQTVGAFFGRSE</sequence>
<organism evidence="1 2">
    <name type="scientific">Roseibium alexandrii</name>
    <dbReference type="NCBI Taxonomy" id="388408"/>
    <lineage>
        <taxon>Bacteria</taxon>
        <taxon>Pseudomonadati</taxon>
        <taxon>Pseudomonadota</taxon>
        <taxon>Alphaproteobacteria</taxon>
        <taxon>Hyphomicrobiales</taxon>
        <taxon>Stappiaceae</taxon>
        <taxon>Roseibium</taxon>
    </lineage>
</organism>
<proteinExistence type="predicted"/>
<reference evidence="2" key="1">
    <citation type="submission" date="2015-07" db="EMBL/GenBank/DDBJ databases">
        <authorList>
            <person name="Rodrigo-Torres Lidia"/>
            <person name="Arahal R.David."/>
        </authorList>
    </citation>
    <scope>NUCLEOTIDE SEQUENCE [LARGE SCALE GENOMIC DNA]</scope>
    <source>
        <strain evidence="2">CECT 5112</strain>
    </source>
</reference>
<protein>
    <submittedName>
        <fullName evidence="1">Uncharacterized protein</fullName>
    </submittedName>
</protein>
<dbReference type="EMBL" id="CXWD01000017">
    <property type="protein sequence ID" value="CTQ74376.1"/>
    <property type="molecule type" value="Genomic_DNA"/>
</dbReference>
<evidence type="ECO:0000313" key="2">
    <source>
        <dbReference type="Proteomes" id="UP000053235"/>
    </source>
</evidence>
<evidence type="ECO:0000313" key="1">
    <source>
        <dbReference type="EMBL" id="CTQ74376.1"/>
    </source>
</evidence>
<dbReference type="AlphaFoldDB" id="A0A0M7AIY3"/>
<keyword evidence="2" id="KW-1185">Reference proteome</keyword>
<name>A0A0M7AIY3_9HYPH</name>
<dbReference type="Proteomes" id="UP000053235">
    <property type="component" value="Unassembled WGS sequence"/>
</dbReference>